<dbReference type="EMBL" id="JWSZ01000001">
    <property type="protein sequence ID" value="KIC59872.1"/>
    <property type="molecule type" value="Genomic_DNA"/>
</dbReference>
<sequence length="234" mass="24574">MDVMTTTDEHPVKSGGELSRLDAAAALATGDPAAAFDILPWLGTSIDADAAARRFDAWGLSTVIDENTGTSVVAASVFGALHERAGIDARFPVGNAGLLHVYGYLLSTTPTPYGLKRERWLDGELARAYGLAADAFLPWALPTSETLLARVAAAATALVERTPVRRQRVHDTEAVIAIGRSPASGDRALASALVYALVSGGTRRLITTFPVASPAAVLDEVDAATPRLRWNAVV</sequence>
<protein>
    <submittedName>
        <fullName evidence="1">Amino acid deaminase</fullName>
    </submittedName>
</protein>
<reference evidence="1 2" key="1">
    <citation type="submission" date="2014-12" db="EMBL/GenBank/DDBJ databases">
        <title>Genome sequencing of Microbacterium hominis TPW29.</title>
        <authorList>
            <person name="Tan P.W."/>
            <person name="Chan K.-G."/>
        </authorList>
    </citation>
    <scope>NUCLEOTIDE SEQUENCE [LARGE SCALE GENOMIC DNA]</scope>
    <source>
        <strain evidence="1 2">TPW29</strain>
    </source>
</reference>
<evidence type="ECO:0000313" key="1">
    <source>
        <dbReference type="EMBL" id="KIC59872.1"/>
    </source>
</evidence>
<evidence type="ECO:0000313" key="2">
    <source>
        <dbReference type="Proteomes" id="UP000031202"/>
    </source>
</evidence>
<accession>A0A0B4CTW1</accession>
<organism evidence="1 2">
    <name type="scientific">Microbacterium hominis</name>
    <dbReference type="NCBI Taxonomy" id="162426"/>
    <lineage>
        <taxon>Bacteria</taxon>
        <taxon>Bacillati</taxon>
        <taxon>Actinomycetota</taxon>
        <taxon>Actinomycetes</taxon>
        <taxon>Micrococcales</taxon>
        <taxon>Microbacteriaceae</taxon>
        <taxon>Microbacterium</taxon>
    </lineage>
</organism>
<name>A0A0B4CTW1_9MICO</name>
<comment type="caution">
    <text evidence="1">The sequence shown here is derived from an EMBL/GenBank/DDBJ whole genome shotgun (WGS) entry which is preliminary data.</text>
</comment>
<dbReference type="AlphaFoldDB" id="A0A0B4CTW1"/>
<dbReference type="Proteomes" id="UP000031202">
    <property type="component" value="Unassembled WGS sequence"/>
</dbReference>
<proteinExistence type="predicted"/>
<gene>
    <name evidence="1" type="ORF">RM52_00105</name>
</gene>